<reference evidence="1" key="1">
    <citation type="journal article" date="2014" name="Int. J. Syst. Evol. Microbiol.">
        <title>Complete genome sequence of Corynebacterium casei LMG S-19264T (=DSM 44701T), isolated from a smear-ripened cheese.</title>
        <authorList>
            <consortium name="US DOE Joint Genome Institute (JGI-PGF)"/>
            <person name="Walter F."/>
            <person name="Albersmeier A."/>
            <person name="Kalinowski J."/>
            <person name="Ruckert C."/>
        </authorList>
    </citation>
    <scope>NUCLEOTIDE SEQUENCE</scope>
    <source>
        <strain evidence="1">CCM 7086</strain>
    </source>
</reference>
<reference evidence="1" key="2">
    <citation type="submission" date="2020-09" db="EMBL/GenBank/DDBJ databases">
        <authorList>
            <person name="Sun Q."/>
            <person name="Sedlacek I."/>
        </authorList>
    </citation>
    <scope>NUCLEOTIDE SEQUENCE</scope>
    <source>
        <strain evidence="1">CCM 7086</strain>
    </source>
</reference>
<accession>A0A8J2XYU4</accession>
<dbReference type="Proteomes" id="UP000620266">
    <property type="component" value="Unassembled WGS sequence"/>
</dbReference>
<organism evidence="1 2">
    <name type="scientific">Oxalicibacterium flavum</name>
    <dbReference type="NCBI Taxonomy" id="179467"/>
    <lineage>
        <taxon>Bacteria</taxon>
        <taxon>Pseudomonadati</taxon>
        <taxon>Pseudomonadota</taxon>
        <taxon>Betaproteobacteria</taxon>
        <taxon>Burkholderiales</taxon>
        <taxon>Oxalobacteraceae</taxon>
        <taxon>Oxalicibacterium</taxon>
    </lineage>
</organism>
<dbReference type="AlphaFoldDB" id="A0A8J2XYU4"/>
<protein>
    <submittedName>
        <fullName evidence="1">Uncharacterized protein</fullName>
    </submittedName>
</protein>
<sequence length="62" mass="6745">MRIVRRDRAAGLQGVGVELRRLRARAAHIGTATQGGNDANQQGQDDGFHDGKICGYDAIYFT</sequence>
<proteinExistence type="predicted"/>
<dbReference type="EMBL" id="BMCG01000002">
    <property type="protein sequence ID" value="GGC02123.1"/>
    <property type="molecule type" value="Genomic_DNA"/>
</dbReference>
<gene>
    <name evidence="1" type="ORF">GCM10007205_09200</name>
</gene>
<evidence type="ECO:0000313" key="1">
    <source>
        <dbReference type="EMBL" id="GGC02123.1"/>
    </source>
</evidence>
<evidence type="ECO:0000313" key="2">
    <source>
        <dbReference type="Proteomes" id="UP000620266"/>
    </source>
</evidence>
<keyword evidence="2" id="KW-1185">Reference proteome</keyword>
<comment type="caution">
    <text evidence="1">The sequence shown here is derived from an EMBL/GenBank/DDBJ whole genome shotgun (WGS) entry which is preliminary data.</text>
</comment>
<name>A0A8J2XYU4_9BURK</name>